<gene>
    <name evidence="3" type="ORF">B5808_15810</name>
</gene>
<keyword evidence="2" id="KW-1133">Transmembrane helix</keyword>
<proteinExistence type="predicted"/>
<protein>
    <submittedName>
        <fullName evidence="3">Uncharacterized protein</fullName>
    </submittedName>
</protein>
<dbReference type="EMBL" id="CP020715">
    <property type="protein sequence ID" value="ARJ06519.1"/>
    <property type="molecule type" value="Genomic_DNA"/>
</dbReference>
<dbReference type="KEGG" id="cphy:B5808_15810"/>
<evidence type="ECO:0000256" key="2">
    <source>
        <dbReference type="SAM" id="Phobius"/>
    </source>
</evidence>
<feature type="region of interest" description="Disordered" evidence="1">
    <location>
        <begin position="1"/>
        <end position="145"/>
    </location>
</feature>
<evidence type="ECO:0000256" key="1">
    <source>
        <dbReference type="SAM" id="MobiDB-lite"/>
    </source>
</evidence>
<name>A0A1X9LTK8_9MICO</name>
<keyword evidence="4" id="KW-1185">Reference proteome</keyword>
<accession>A0A1X9LTK8</accession>
<dbReference type="AlphaFoldDB" id="A0A1X9LTK8"/>
<keyword evidence="2" id="KW-0812">Transmembrane</keyword>
<feature type="compositionally biased region" description="Basic residues" evidence="1">
    <location>
        <begin position="133"/>
        <end position="145"/>
    </location>
</feature>
<dbReference type="RefSeq" id="WP_085020657.1">
    <property type="nucleotide sequence ID" value="NZ_BMHD01000001.1"/>
</dbReference>
<reference evidence="3 4" key="1">
    <citation type="submission" date="2017-04" db="EMBL/GenBank/DDBJ databases">
        <authorList>
            <person name="Afonso C.L."/>
            <person name="Miller P.J."/>
            <person name="Scott M.A."/>
            <person name="Spackman E."/>
            <person name="Goraichik I."/>
            <person name="Dimitrov K.M."/>
            <person name="Suarez D.L."/>
            <person name="Swayne D.E."/>
        </authorList>
    </citation>
    <scope>NUCLEOTIDE SEQUENCE [LARGE SCALE GENOMIC DNA]</scope>
    <source>
        <strain evidence="4">XA(T)</strain>
    </source>
</reference>
<keyword evidence="2" id="KW-0472">Membrane</keyword>
<evidence type="ECO:0000313" key="3">
    <source>
        <dbReference type="EMBL" id="ARJ06519.1"/>
    </source>
</evidence>
<evidence type="ECO:0000313" key="4">
    <source>
        <dbReference type="Proteomes" id="UP000192775"/>
    </source>
</evidence>
<sequence length="177" mass="19103">MDDRDEVSDAGAARGEVPWEYDFTLARVRRPRLVRPTVAAAPKAAQEDARPSPTPSSGLESIEDTVRLTEGVPAALGPRVAPTGAREPHTPPGDAGALPQLSPDEHPHPHQQEHPLPHPHPHPGPHQQEHPHPHPHPHRGSRRRRWSAARTELVIKVACGIALVTGTAALVVLAFTV</sequence>
<feature type="compositionally biased region" description="Basic and acidic residues" evidence="1">
    <location>
        <begin position="103"/>
        <end position="116"/>
    </location>
</feature>
<feature type="transmembrane region" description="Helical" evidence="2">
    <location>
        <begin position="153"/>
        <end position="175"/>
    </location>
</feature>
<organism evidence="3 4">
    <name type="scientific">Cnuibacter physcomitrellae</name>
    <dbReference type="NCBI Taxonomy" id="1619308"/>
    <lineage>
        <taxon>Bacteria</taxon>
        <taxon>Bacillati</taxon>
        <taxon>Actinomycetota</taxon>
        <taxon>Actinomycetes</taxon>
        <taxon>Micrococcales</taxon>
        <taxon>Microbacteriaceae</taxon>
        <taxon>Cnuibacter</taxon>
    </lineage>
</organism>
<dbReference type="Proteomes" id="UP000192775">
    <property type="component" value="Chromosome"/>
</dbReference>